<dbReference type="SUPFAM" id="SSF52096">
    <property type="entry name" value="ClpP/crotonase"/>
    <property type="match status" value="1"/>
</dbReference>
<dbReference type="InterPro" id="IPR001907">
    <property type="entry name" value="ClpP"/>
</dbReference>
<organism evidence="8 9">
    <name type="scientific">Selenomonas montiformis</name>
    <dbReference type="NCBI Taxonomy" id="2652285"/>
    <lineage>
        <taxon>Bacteria</taxon>
        <taxon>Bacillati</taxon>
        <taxon>Bacillota</taxon>
        <taxon>Negativicutes</taxon>
        <taxon>Selenomonadales</taxon>
        <taxon>Selenomonadaceae</taxon>
        <taxon>Selenomonas</taxon>
    </lineage>
</organism>
<dbReference type="PRINTS" id="PR00127">
    <property type="entry name" value="CLPPROTEASEP"/>
</dbReference>
<dbReference type="Gene3D" id="3.90.226.10">
    <property type="entry name" value="2-enoyl-CoA Hydratase, Chain A, domain 1"/>
    <property type="match status" value="1"/>
</dbReference>
<dbReference type="GO" id="GO:0004252">
    <property type="term" value="F:serine-type endopeptidase activity"/>
    <property type="evidence" value="ECO:0007669"/>
    <property type="project" value="InterPro"/>
</dbReference>
<evidence type="ECO:0000313" key="8">
    <source>
        <dbReference type="EMBL" id="MSV24220.1"/>
    </source>
</evidence>
<keyword evidence="2" id="KW-0963">Cytoplasm</keyword>
<dbReference type="GO" id="GO:0009368">
    <property type="term" value="C:endopeptidase Clp complex"/>
    <property type="evidence" value="ECO:0007669"/>
    <property type="project" value="TreeGrafter"/>
</dbReference>
<comment type="similarity">
    <text evidence="1 6">Belongs to the peptidase S14 family.</text>
</comment>
<name>A0A6I2UVV5_9FIRM</name>
<dbReference type="InterPro" id="IPR029045">
    <property type="entry name" value="ClpP/crotonase-like_dom_sf"/>
</dbReference>
<evidence type="ECO:0000256" key="6">
    <source>
        <dbReference type="RuleBase" id="RU003567"/>
    </source>
</evidence>
<reference evidence="8 9" key="1">
    <citation type="submission" date="2019-08" db="EMBL/GenBank/DDBJ databases">
        <title>In-depth cultivation of the pig gut microbiome towards novel bacterial diversity and tailored functional studies.</title>
        <authorList>
            <person name="Wylensek D."/>
            <person name="Hitch T.C.A."/>
            <person name="Clavel T."/>
        </authorList>
    </citation>
    <scope>NUCLEOTIDE SEQUENCE [LARGE SCALE GENOMIC DNA]</scope>
    <source>
        <strain evidence="9">WCA-380-WT-3B3</strain>
    </source>
</reference>
<evidence type="ECO:0000256" key="3">
    <source>
        <dbReference type="ARBA" id="ARBA00022670"/>
    </source>
</evidence>
<accession>A0A6I2UVV5</accession>
<gene>
    <name evidence="8" type="ORF">FYJ78_03265</name>
</gene>
<dbReference type="AlphaFoldDB" id="A0A6I2UVV5"/>
<feature type="region of interest" description="Disordered" evidence="7">
    <location>
        <begin position="223"/>
        <end position="249"/>
    </location>
</feature>
<dbReference type="GO" id="GO:0004176">
    <property type="term" value="F:ATP-dependent peptidase activity"/>
    <property type="evidence" value="ECO:0007669"/>
    <property type="project" value="InterPro"/>
</dbReference>
<sequence length="262" mass="28741">MIRVINKAEGKAEIYISGNIIDDADGVWLKRIAADNEGNISGYVWPEDIRKQLDEIDDNADLAVYINSNGGSIPAGVAIANRIARHKGHTKAVVEGWCCSIATQIFFSADEREIPENAYLMIHKPMTAAYGNADDLRKAIDMLDTIQQGLEKAYIKAAKEGTTPQQISEMVDAETWLTGVEAANYFNITLLKSDQTAACASGRAWNDKQFRNMPDCLKAQIKTMERDPGTVHDSIKEKGSKKENDHSKEKAAIALALANASI</sequence>
<evidence type="ECO:0000256" key="7">
    <source>
        <dbReference type="SAM" id="MobiDB-lite"/>
    </source>
</evidence>
<dbReference type="GO" id="GO:0006515">
    <property type="term" value="P:protein quality control for misfolded or incompletely synthesized proteins"/>
    <property type="evidence" value="ECO:0007669"/>
    <property type="project" value="TreeGrafter"/>
</dbReference>
<comment type="caution">
    <text evidence="8">The sequence shown here is derived from an EMBL/GenBank/DDBJ whole genome shotgun (WGS) entry which is preliminary data.</text>
</comment>
<proteinExistence type="inferred from homology"/>
<keyword evidence="4" id="KW-0378">Hydrolase</keyword>
<dbReference type="Pfam" id="PF00574">
    <property type="entry name" value="CLP_protease"/>
    <property type="match status" value="1"/>
</dbReference>
<dbReference type="GO" id="GO:0051117">
    <property type="term" value="F:ATPase binding"/>
    <property type="evidence" value="ECO:0007669"/>
    <property type="project" value="TreeGrafter"/>
</dbReference>
<evidence type="ECO:0000256" key="4">
    <source>
        <dbReference type="ARBA" id="ARBA00022801"/>
    </source>
</evidence>
<keyword evidence="5" id="KW-0720">Serine protease</keyword>
<dbReference type="InterPro" id="IPR023562">
    <property type="entry name" value="ClpP/TepA"/>
</dbReference>
<protein>
    <recommendedName>
        <fullName evidence="6">ATP-dependent Clp protease proteolytic subunit</fullName>
    </recommendedName>
</protein>
<dbReference type="EMBL" id="VUNL01000003">
    <property type="protein sequence ID" value="MSV24220.1"/>
    <property type="molecule type" value="Genomic_DNA"/>
</dbReference>
<evidence type="ECO:0000313" key="9">
    <source>
        <dbReference type="Proteomes" id="UP000430222"/>
    </source>
</evidence>
<dbReference type="CDD" id="cd07016">
    <property type="entry name" value="S14_ClpP_1"/>
    <property type="match status" value="1"/>
</dbReference>
<dbReference type="NCBIfam" id="NF045542">
    <property type="entry name" value="Clp_rel_HeadMat"/>
    <property type="match status" value="1"/>
</dbReference>
<evidence type="ECO:0000256" key="2">
    <source>
        <dbReference type="ARBA" id="ARBA00022490"/>
    </source>
</evidence>
<dbReference type="PANTHER" id="PTHR10381:SF70">
    <property type="entry name" value="ATP-DEPENDENT CLP PROTEASE PROTEOLYTIC SUBUNIT"/>
    <property type="match status" value="1"/>
</dbReference>
<dbReference type="RefSeq" id="WP_154619995.1">
    <property type="nucleotide sequence ID" value="NZ_VUNL01000003.1"/>
</dbReference>
<keyword evidence="3 8" id="KW-0645">Protease</keyword>
<dbReference type="Proteomes" id="UP000430222">
    <property type="component" value="Unassembled WGS sequence"/>
</dbReference>
<dbReference type="PANTHER" id="PTHR10381">
    <property type="entry name" value="ATP-DEPENDENT CLP PROTEASE PROTEOLYTIC SUBUNIT"/>
    <property type="match status" value="1"/>
</dbReference>
<keyword evidence="9" id="KW-1185">Reference proteome</keyword>
<evidence type="ECO:0000256" key="1">
    <source>
        <dbReference type="ARBA" id="ARBA00007039"/>
    </source>
</evidence>
<evidence type="ECO:0000256" key="5">
    <source>
        <dbReference type="ARBA" id="ARBA00022825"/>
    </source>
</evidence>